<dbReference type="InterPro" id="IPR057252">
    <property type="entry name" value="CoiA_C"/>
</dbReference>
<keyword evidence="5" id="KW-1185">Reference proteome</keyword>
<sequence length="398" mass="47358">MFIAKTSSGDFISVLNGTYDAIKDIKKHEPFFCPSCNGELILKMGVKKIPHFAHKSKCPIKPEGESEIHLLGKKRLYEWLTVQGFRPRMEVFLSALNQQPDLLFEWGGKKVAVEFQCSIIQTNEIKRRTLNYLKYSYWPLWIVNQKHVTTRYGSMIHLSEFLTGFINKTANGTPFLLSFNPETDCLYLYNNIIPFSINRAYTSIDKFTLKDTLVKVLSQKRQSHRFYENWNDQLEKWIQRQSLLPNGRNNPFLQFLYHHQIHVTELPPEIGLPVRNMFLIYNHPMEWQFYIWFYFLYRRKKGDAIPVQQIKSFVVHSLKQIIKFRDLVLFSESEQYRPVHDYLQILTDIGFFSRIGDKLIVKKVPKRIVNPHLFRQEKSKDFYRRYKAIILKPFLLTE</sequence>
<reference evidence="4 5" key="1">
    <citation type="submission" date="2014-07" db="EMBL/GenBank/DDBJ databases">
        <authorList>
            <person name="Wibberg Daniel"/>
        </authorList>
    </citation>
    <scope>NUCLEOTIDE SEQUENCE [LARGE SCALE GENOMIC DNA]</scope>
</reference>
<evidence type="ECO:0000259" key="2">
    <source>
        <dbReference type="Pfam" id="PF25164"/>
    </source>
</evidence>
<dbReference type="Pfam" id="PF25164">
    <property type="entry name" value="CoiA_N"/>
    <property type="match status" value="1"/>
</dbReference>
<proteinExistence type="predicted"/>
<evidence type="ECO:0000259" key="3">
    <source>
        <dbReference type="Pfam" id="PF25166"/>
    </source>
</evidence>
<evidence type="ECO:0000259" key="1">
    <source>
        <dbReference type="Pfam" id="PF06054"/>
    </source>
</evidence>
<feature type="domain" description="Competence protein CoiA-like N-terminal" evidence="2">
    <location>
        <begin position="20"/>
        <end position="60"/>
    </location>
</feature>
<evidence type="ECO:0008006" key="6">
    <source>
        <dbReference type="Google" id="ProtNLM"/>
    </source>
</evidence>
<protein>
    <recommendedName>
        <fullName evidence="6">Competence protein CoiA</fullName>
    </recommendedName>
</protein>
<feature type="domain" description="Competence protein CoiA C-terminal" evidence="3">
    <location>
        <begin position="228"/>
        <end position="364"/>
    </location>
</feature>
<dbReference type="RefSeq" id="WP_034769147.1">
    <property type="nucleotide sequence ID" value="NZ_CCRF01000040.1"/>
</dbReference>
<dbReference type="Pfam" id="PF06054">
    <property type="entry name" value="CoiA_nuc"/>
    <property type="match status" value="1"/>
</dbReference>
<dbReference type="InterPro" id="IPR010330">
    <property type="entry name" value="CoiA_nuc"/>
</dbReference>
<evidence type="ECO:0000313" key="5">
    <source>
        <dbReference type="Proteomes" id="UP000040576"/>
    </source>
</evidence>
<organism evidence="4 5">
    <name type="scientific">Caldibacillus thermoamylovorans</name>
    <dbReference type="NCBI Taxonomy" id="35841"/>
    <lineage>
        <taxon>Bacteria</taxon>
        <taxon>Bacillati</taxon>
        <taxon>Bacillota</taxon>
        <taxon>Bacilli</taxon>
        <taxon>Bacillales</taxon>
        <taxon>Bacillaceae</taxon>
        <taxon>Caldibacillus</taxon>
    </lineage>
</organism>
<dbReference type="InterPro" id="IPR021176">
    <property type="entry name" value="Competence-induced_CoiA"/>
</dbReference>
<gene>
    <name evidence="4" type="ORF">BT1A1_1242</name>
</gene>
<feature type="domain" description="Competence protein CoiA nuclease-like" evidence="1">
    <location>
        <begin position="65"/>
        <end position="220"/>
    </location>
</feature>
<dbReference type="InterPro" id="IPR057253">
    <property type="entry name" value="CoiA-like_N"/>
</dbReference>
<name>A0A090KQX1_9BACI</name>
<evidence type="ECO:0000313" key="4">
    <source>
        <dbReference type="EMBL" id="CEE01074.1"/>
    </source>
</evidence>
<dbReference type="EMBL" id="CCRF01000040">
    <property type="protein sequence ID" value="CEE01074.1"/>
    <property type="molecule type" value="Genomic_DNA"/>
</dbReference>
<dbReference type="PIRSF" id="PIRSF007487">
    <property type="entry name" value="Competence-induced_CoiA_bac"/>
    <property type="match status" value="1"/>
</dbReference>
<dbReference type="Pfam" id="PF25166">
    <property type="entry name" value="CoiA_C"/>
    <property type="match status" value="1"/>
</dbReference>
<dbReference type="Proteomes" id="UP000040576">
    <property type="component" value="Unassembled WGS sequence"/>
</dbReference>
<accession>A0A090KQX1</accession>
<dbReference type="AlphaFoldDB" id="A0A090KQX1"/>